<gene>
    <name evidence="1" type="ORF">T459_26255</name>
</gene>
<dbReference type="Proteomes" id="UP000222542">
    <property type="component" value="Unassembled WGS sequence"/>
</dbReference>
<dbReference type="EMBL" id="AYRZ02000010">
    <property type="protein sequence ID" value="PHT71151.1"/>
    <property type="molecule type" value="Genomic_DNA"/>
</dbReference>
<proteinExistence type="predicted"/>
<keyword evidence="2" id="KW-1185">Reference proteome</keyword>
<comment type="caution">
    <text evidence="1">The sequence shown here is derived from an EMBL/GenBank/DDBJ whole genome shotgun (WGS) entry which is preliminary data.</text>
</comment>
<name>A0A2G2YNH4_CAPAN</name>
<reference evidence="1 2" key="2">
    <citation type="journal article" date="2017" name="Genome Biol.">
        <title>New reference genome sequences of hot pepper reveal the massive evolution of plant disease-resistance genes by retroduplication.</title>
        <authorList>
            <person name="Kim S."/>
            <person name="Park J."/>
            <person name="Yeom S.I."/>
            <person name="Kim Y.M."/>
            <person name="Seo E."/>
            <person name="Kim K.T."/>
            <person name="Kim M.S."/>
            <person name="Lee J.M."/>
            <person name="Cheong K."/>
            <person name="Shin H.S."/>
            <person name="Kim S.B."/>
            <person name="Han K."/>
            <person name="Lee J."/>
            <person name="Park M."/>
            <person name="Lee H.A."/>
            <person name="Lee H.Y."/>
            <person name="Lee Y."/>
            <person name="Oh S."/>
            <person name="Lee J.H."/>
            <person name="Choi E."/>
            <person name="Choi E."/>
            <person name="Lee S.E."/>
            <person name="Jeon J."/>
            <person name="Kim H."/>
            <person name="Choi G."/>
            <person name="Song H."/>
            <person name="Lee J."/>
            <person name="Lee S.C."/>
            <person name="Kwon J.K."/>
            <person name="Lee H.Y."/>
            <person name="Koo N."/>
            <person name="Hong Y."/>
            <person name="Kim R.W."/>
            <person name="Kang W.H."/>
            <person name="Huh J.H."/>
            <person name="Kang B.C."/>
            <person name="Yang T.J."/>
            <person name="Lee Y.H."/>
            <person name="Bennetzen J.L."/>
            <person name="Choi D."/>
        </authorList>
    </citation>
    <scope>NUCLEOTIDE SEQUENCE [LARGE SCALE GENOMIC DNA]</scope>
    <source>
        <strain evidence="2">cv. CM334</strain>
    </source>
</reference>
<dbReference type="Gramene" id="PHT71151">
    <property type="protein sequence ID" value="PHT71151"/>
    <property type="gene ID" value="T459_26255"/>
</dbReference>
<dbReference type="AlphaFoldDB" id="A0A2G2YNH4"/>
<reference evidence="1 2" key="1">
    <citation type="journal article" date="2014" name="Nat. Genet.">
        <title>Genome sequence of the hot pepper provides insights into the evolution of pungency in Capsicum species.</title>
        <authorList>
            <person name="Kim S."/>
            <person name="Park M."/>
            <person name="Yeom S.I."/>
            <person name="Kim Y.M."/>
            <person name="Lee J.M."/>
            <person name="Lee H.A."/>
            <person name="Seo E."/>
            <person name="Choi J."/>
            <person name="Cheong K."/>
            <person name="Kim K.T."/>
            <person name="Jung K."/>
            <person name="Lee G.W."/>
            <person name="Oh S.K."/>
            <person name="Bae C."/>
            <person name="Kim S.B."/>
            <person name="Lee H.Y."/>
            <person name="Kim S.Y."/>
            <person name="Kim M.S."/>
            <person name="Kang B.C."/>
            <person name="Jo Y.D."/>
            <person name="Yang H.B."/>
            <person name="Jeong H.J."/>
            <person name="Kang W.H."/>
            <person name="Kwon J.K."/>
            <person name="Shin C."/>
            <person name="Lim J.Y."/>
            <person name="Park J.H."/>
            <person name="Huh J.H."/>
            <person name="Kim J.S."/>
            <person name="Kim B.D."/>
            <person name="Cohen O."/>
            <person name="Paran I."/>
            <person name="Suh M.C."/>
            <person name="Lee S.B."/>
            <person name="Kim Y.K."/>
            <person name="Shin Y."/>
            <person name="Noh S.J."/>
            <person name="Park J."/>
            <person name="Seo Y.S."/>
            <person name="Kwon S.Y."/>
            <person name="Kim H.A."/>
            <person name="Park J.M."/>
            <person name="Kim H.J."/>
            <person name="Choi S.B."/>
            <person name="Bosland P.W."/>
            <person name="Reeves G."/>
            <person name="Jo S.H."/>
            <person name="Lee B.W."/>
            <person name="Cho H.T."/>
            <person name="Choi H.S."/>
            <person name="Lee M.S."/>
            <person name="Yu Y."/>
            <person name="Do Choi Y."/>
            <person name="Park B.S."/>
            <person name="van Deynze A."/>
            <person name="Ashrafi H."/>
            <person name="Hill T."/>
            <person name="Kim W.T."/>
            <person name="Pai H.S."/>
            <person name="Ahn H.K."/>
            <person name="Yeam I."/>
            <person name="Giovannoni J.J."/>
            <person name="Rose J.K."/>
            <person name="Sorensen I."/>
            <person name="Lee S.J."/>
            <person name="Kim R.W."/>
            <person name="Choi I.Y."/>
            <person name="Choi B.S."/>
            <person name="Lim J.S."/>
            <person name="Lee Y.H."/>
            <person name="Choi D."/>
        </authorList>
    </citation>
    <scope>NUCLEOTIDE SEQUENCE [LARGE SCALE GENOMIC DNA]</scope>
    <source>
        <strain evidence="2">cv. CM334</strain>
    </source>
</reference>
<organism evidence="1 2">
    <name type="scientific">Capsicum annuum</name>
    <name type="common">Capsicum pepper</name>
    <dbReference type="NCBI Taxonomy" id="4072"/>
    <lineage>
        <taxon>Eukaryota</taxon>
        <taxon>Viridiplantae</taxon>
        <taxon>Streptophyta</taxon>
        <taxon>Embryophyta</taxon>
        <taxon>Tracheophyta</taxon>
        <taxon>Spermatophyta</taxon>
        <taxon>Magnoliopsida</taxon>
        <taxon>eudicotyledons</taxon>
        <taxon>Gunneridae</taxon>
        <taxon>Pentapetalae</taxon>
        <taxon>asterids</taxon>
        <taxon>lamiids</taxon>
        <taxon>Solanales</taxon>
        <taxon>Solanaceae</taxon>
        <taxon>Solanoideae</taxon>
        <taxon>Capsiceae</taxon>
        <taxon>Capsicum</taxon>
    </lineage>
</organism>
<protein>
    <submittedName>
        <fullName evidence="1">Uncharacterized protein</fullName>
    </submittedName>
</protein>
<accession>A0A2G2YNH4</accession>
<evidence type="ECO:0000313" key="2">
    <source>
        <dbReference type="Proteomes" id="UP000222542"/>
    </source>
</evidence>
<evidence type="ECO:0000313" key="1">
    <source>
        <dbReference type="EMBL" id="PHT71151.1"/>
    </source>
</evidence>
<sequence length="94" mass="10254">MGIMVEANQGIETSSILEVGSSSKSDNSSSKGFEFVPLNESSVVMMDSMDPLGNFKKSVNEMDESNQKPKTSSLLEVSSKSDGLELYHSMTRRL</sequence>